<name>A0A4Y7T8H5_COPMI</name>
<gene>
    <name evidence="1" type="ORF">FA13DRAFT_550132</name>
</gene>
<evidence type="ECO:0000313" key="1">
    <source>
        <dbReference type="EMBL" id="TEB30400.1"/>
    </source>
</evidence>
<evidence type="ECO:0000313" key="2">
    <source>
        <dbReference type="Proteomes" id="UP000298030"/>
    </source>
</evidence>
<dbReference type="Proteomes" id="UP000298030">
    <property type="component" value="Unassembled WGS sequence"/>
</dbReference>
<comment type="caution">
    <text evidence="1">The sequence shown here is derived from an EMBL/GenBank/DDBJ whole genome shotgun (WGS) entry which is preliminary data.</text>
</comment>
<protein>
    <submittedName>
        <fullName evidence="1">Uncharacterized protein</fullName>
    </submittedName>
</protein>
<dbReference type="EMBL" id="QPFP01000023">
    <property type="protein sequence ID" value="TEB30400.1"/>
    <property type="molecule type" value="Genomic_DNA"/>
</dbReference>
<proteinExistence type="predicted"/>
<keyword evidence="2" id="KW-1185">Reference proteome</keyword>
<sequence length="104" mass="10786">MLAWGRFLNRQSSKRCAGLTTRSISAGFRFRFAQSNVPVTTSTPSGNSETVTSTYFCQSISSGCLAMTSVAATTATGITTITTTGPTTASNTFSPAIVWSPCGG</sequence>
<accession>A0A4Y7T8H5</accession>
<organism evidence="1 2">
    <name type="scientific">Coprinellus micaceus</name>
    <name type="common">Glistening ink-cap mushroom</name>
    <name type="synonym">Coprinus micaceus</name>
    <dbReference type="NCBI Taxonomy" id="71717"/>
    <lineage>
        <taxon>Eukaryota</taxon>
        <taxon>Fungi</taxon>
        <taxon>Dikarya</taxon>
        <taxon>Basidiomycota</taxon>
        <taxon>Agaricomycotina</taxon>
        <taxon>Agaricomycetes</taxon>
        <taxon>Agaricomycetidae</taxon>
        <taxon>Agaricales</taxon>
        <taxon>Agaricineae</taxon>
        <taxon>Psathyrellaceae</taxon>
        <taxon>Coprinellus</taxon>
    </lineage>
</organism>
<reference evidence="1 2" key="1">
    <citation type="journal article" date="2019" name="Nat. Ecol. Evol.">
        <title>Megaphylogeny resolves global patterns of mushroom evolution.</title>
        <authorList>
            <person name="Varga T."/>
            <person name="Krizsan K."/>
            <person name="Foldi C."/>
            <person name="Dima B."/>
            <person name="Sanchez-Garcia M."/>
            <person name="Sanchez-Ramirez S."/>
            <person name="Szollosi G.J."/>
            <person name="Szarkandi J.G."/>
            <person name="Papp V."/>
            <person name="Albert L."/>
            <person name="Andreopoulos W."/>
            <person name="Angelini C."/>
            <person name="Antonin V."/>
            <person name="Barry K.W."/>
            <person name="Bougher N.L."/>
            <person name="Buchanan P."/>
            <person name="Buyck B."/>
            <person name="Bense V."/>
            <person name="Catcheside P."/>
            <person name="Chovatia M."/>
            <person name="Cooper J."/>
            <person name="Damon W."/>
            <person name="Desjardin D."/>
            <person name="Finy P."/>
            <person name="Geml J."/>
            <person name="Haridas S."/>
            <person name="Hughes K."/>
            <person name="Justo A."/>
            <person name="Karasinski D."/>
            <person name="Kautmanova I."/>
            <person name="Kiss B."/>
            <person name="Kocsube S."/>
            <person name="Kotiranta H."/>
            <person name="LaButti K.M."/>
            <person name="Lechner B.E."/>
            <person name="Liimatainen K."/>
            <person name="Lipzen A."/>
            <person name="Lukacs Z."/>
            <person name="Mihaltcheva S."/>
            <person name="Morgado L.N."/>
            <person name="Niskanen T."/>
            <person name="Noordeloos M.E."/>
            <person name="Ohm R.A."/>
            <person name="Ortiz-Santana B."/>
            <person name="Ovrebo C."/>
            <person name="Racz N."/>
            <person name="Riley R."/>
            <person name="Savchenko A."/>
            <person name="Shiryaev A."/>
            <person name="Soop K."/>
            <person name="Spirin V."/>
            <person name="Szebenyi C."/>
            <person name="Tomsovsky M."/>
            <person name="Tulloss R.E."/>
            <person name="Uehling J."/>
            <person name="Grigoriev I.V."/>
            <person name="Vagvolgyi C."/>
            <person name="Papp T."/>
            <person name="Martin F.M."/>
            <person name="Miettinen O."/>
            <person name="Hibbett D.S."/>
            <person name="Nagy L.G."/>
        </authorList>
    </citation>
    <scope>NUCLEOTIDE SEQUENCE [LARGE SCALE GENOMIC DNA]</scope>
    <source>
        <strain evidence="1 2">FP101781</strain>
    </source>
</reference>
<dbReference type="AlphaFoldDB" id="A0A4Y7T8H5"/>